<dbReference type="Gene3D" id="3.60.21.10">
    <property type="match status" value="1"/>
</dbReference>
<name>A0ABX0TA56_9MICO</name>
<accession>A0ABX0TA56</accession>
<protein>
    <submittedName>
        <fullName evidence="5">5'-nucleotidase</fullName>
        <ecNumber evidence="5">3.1.3.5</ecNumber>
    </submittedName>
</protein>
<keyword evidence="3" id="KW-0732">Signal</keyword>
<reference evidence="5 6" key="1">
    <citation type="submission" date="2020-03" db="EMBL/GenBank/DDBJ databases">
        <title>Above-ground endophytic microbial communities from plants in different locations in the United States.</title>
        <authorList>
            <person name="Frank C."/>
        </authorList>
    </citation>
    <scope>NUCLEOTIDE SEQUENCE [LARGE SCALE GENOMIC DNA]</scope>
    <source>
        <strain evidence="5 6">WW7</strain>
    </source>
</reference>
<dbReference type="PANTHER" id="PTHR11575">
    <property type="entry name" value="5'-NUCLEOTIDASE-RELATED"/>
    <property type="match status" value="1"/>
</dbReference>
<dbReference type="InterPro" id="IPR029052">
    <property type="entry name" value="Metallo-depent_PP-like"/>
</dbReference>
<organism evidence="5 6">
    <name type="scientific">Curtobacterium salicis</name>
    <dbReference type="NCBI Taxonomy" id="1779862"/>
    <lineage>
        <taxon>Bacteria</taxon>
        <taxon>Bacillati</taxon>
        <taxon>Actinomycetota</taxon>
        <taxon>Actinomycetes</taxon>
        <taxon>Micrococcales</taxon>
        <taxon>Microbacteriaceae</taxon>
        <taxon>Curtobacterium</taxon>
    </lineage>
</organism>
<evidence type="ECO:0000259" key="4">
    <source>
        <dbReference type="Pfam" id="PF02872"/>
    </source>
</evidence>
<dbReference type="Pfam" id="PF02872">
    <property type="entry name" value="5_nucleotid_C"/>
    <property type="match status" value="1"/>
</dbReference>
<dbReference type="PROSITE" id="PS51318">
    <property type="entry name" value="TAT"/>
    <property type="match status" value="1"/>
</dbReference>
<dbReference type="RefSeq" id="WP_166781369.1">
    <property type="nucleotide sequence ID" value="NZ_JAAOYO010000005.1"/>
</dbReference>
<feature type="transmembrane region" description="Helical" evidence="2">
    <location>
        <begin position="760"/>
        <end position="781"/>
    </location>
</feature>
<dbReference type="SUPFAM" id="SSF55816">
    <property type="entry name" value="5'-nucleotidase (syn. UDP-sugar hydrolase), C-terminal domain"/>
    <property type="match status" value="1"/>
</dbReference>
<dbReference type="InterPro" id="IPR006311">
    <property type="entry name" value="TAT_signal"/>
</dbReference>
<keyword evidence="2" id="KW-0812">Transmembrane</keyword>
<keyword evidence="6" id="KW-1185">Reference proteome</keyword>
<feature type="compositionally biased region" description="Low complexity" evidence="1">
    <location>
        <begin position="643"/>
        <end position="661"/>
    </location>
</feature>
<keyword evidence="2" id="KW-1133">Transmembrane helix</keyword>
<evidence type="ECO:0000256" key="3">
    <source>
        <dbReference type="SAM" id="SignalP"/>
    </source>
</evidence>
<feature type="chain" id="PRO_5045892857" evidence="3">
    <location>
        <begin position="40"/>
        <end position="796"/>
    </location>
</feature>
<dbReference type="SUPFAM" id="SSF56300">
    <property type="entry name" value="Metallo-dependent phosphatases"/>
    <property type="match status" value="1"/>
</dbReference>
<feature type="region of interest" description="Disordered" evidence="1">
    <location>
        <begin position="688"/>
        <end position="733"/>
    </location>
</feature>
<dbReference type="Proteomes" id="UP001318300">
    <property type="component" value="Unassembled WGS sequence"/>
</dbReference>
<sequence>MSPSHHPETTRRRRGIVAGTALATAGVLVALGAPTTASAAEPGPTTIDIVDVNDFHGRIESEGTTADKAAGAAKLAAVVQAQREANPNTIFTSAGDNVGASTFTSFVQHDDPTIDVLNQMHLDVSAIGNHELDKGQDDLTGRIEDRADWPYISANIVEQGTTDPAFTPWSIVEKGGVKVGFIGATTEALIPGLVSPGGVQGLAMAPIVSSVNRYADELTDGDAANGEADVLVLLVHEGATTGARADAVGSGAFGQITGKVSSKVAAIVSAHTHAMYDHEIAGPDGTVRPVIQTGSYGMNYGHLRLTVGADRKLSGISAEVLPLNTATAKPTDTTSVDAVTKTVADAKAIADVKGKEPLGTITGDLRRAVQSDGTTENRGGESTLGNNIAEVQRWATERQGSQIAFMNPGGLRTDLVYASSGAGDPDGSVSYKEAALVQPFANTLVTEDLTGQQIKDALEQQWQPDGLERPFLKLGVSNGFAYTYDPSAGRGERITGMTLDGEPIALDQTVKVTVNSFLSTGGDNFAAFAAGANKADSGQVDLQAQADYFAAHDAVEPPTDQRAVGVTTTPVPAGGFQPGDDVTVDLSSLVFSNAGDQSGDVTVSAGDQVLATSPIDTTVIDKTDEQGRASLTVTVPEPGVALPAEPAAPSTASTPAATAVETSDEPLVVGLPNGQQITLAVTIPLAVVPEPGTDPGGPVDGSDPTPTPTPSPVPGGGGPGVGDGGLGGSGSGTGNGVVPIAGGAIGTADGGALAYTGAELAAPALAAGLLLLAGSTALVLVRRKRAAHDVGERAEG</sequence>
<dbReference type="EMBL" id="JAAOYO010000005">
    <property type="protein sequence ID" value="NII42360.1"/>
    <property type="molecule type" value="Genomic_DNA"/>
</dbReference>
<dbReference type="GO" id="GO:0008253">
    <property type="term" value="F:5'-nucleotidase activity"/>
    <property type="evidence" value="ECO:0007669"/>
    <property type="project" value="UniProtKB-EC"/>
</dbReference>
<keyword evidence="2" id="KW-0472">Membrane</keyword>
<dbReference type="InterPro" id="IPR036907">
    <property type="entry name" value="5'-Nucleotdase_C_sf"/>
</dbReference>
<dbReference type="Gene3D" id="3.90.780.10">
    <property type="entry name" value="5'-Nucleotidase, C-terminal domain"/>
    <property type="match status" value="1"/>
</dbReference>
<feature type="compositionally biased region" description="Gly residues" evidence="1">
    <location>
        <begin position="714"/>
        <end position="733"/>
    </location>
</feature>
<dbReference type="EC" id="3.1.3.5" evidence="5"/>
<dbReference type="InterPro" id="IPR006179">
    <property type="entry name" value="5_nucleotidase/apyrase"/>
</dbReference>
<dbReference type="PANTHER" id="PTHR11575:SF24">
    <property type="entry name" value="5'-NUCLEOTIDASE"/>
    <property type="match status" value="1"/>
</dbReference>
<evidence type="ECO:0000313" key="6">
    <source>
        <dbReference type="Proteomes" id="UP001318300"/>
    </source>
</evidence>
<evidence type="ECO:0000313" key="5">
    <source>
        <dbReference type="EMBL" id="NII42360.1"/>
    </source>
</evidence>
<dbReference type="PRINTS" id="PR01607">
    <property type="entry name" value="APYRASEFAMLY"/>
</dbReference>
<proteinExistence type="predicted"/>
<feature type="domain" description="5'-Nucleotidase C-terminal" evidence="4">
    <location>
        <begin position="371"/>
        <end position="529"/>
    </location>
</feature>
<evidence type="ECO:0000256" key="2">
    <source>
        <dbReference type="SAM" id="Phobius"/>
    </source>
</evidence>
<dbReference type="InterPro" id="IPR008334">
    <property type="entry name" value="5'-Nucleotdase_C"/>
</dbReference>
<keyword evidence="5" id="KW-0378">Hydrolase</keyword>
<gene>
    <name evidence="5" type="ORF">E9228_003029</name>
</gene>
<feature type="region of interest" description="Disordered" evidence="1">
    <location>
        <begin position="638"/>
        <end position="661"/>
    </location>
</feature>
<evidence type="ECO:0000256" key="1">
    <source>
        <dbReference type="SAM" id="MobiDB-lite"/>
    </source>
</evidence>
<feature type="signal peptide" evidence="3">
    <location>
        <begin position="1"/>
        <end position="39"/>
    </location>
</feature>
<comment type="caution">
    <text evidence="5">The sequence shown here is derived from an EMBL/GenBank/DDBJ whole genome shotgun (WGS) entry which is preliminary data.</text>
</comment>